<feature type="compositionally biased region" description="Polar residues" evidence="1">
    <location>
        <begin position="47"/>
        <end position="66"/>
    </location>
</feature>
<dbReference type="KEGG" id="tet:TTHERM_01043310"/>
<dbReference type="GeneID" id="7844693"/>
<gene>
    <name evidence="2" type="ORF">TTHERM_01043310</name>
</gene>
<proteinExistence type="predicted"/>
<dbReference type="AlphaFoldDB" id="Q22CH8"/>
<accession>Q22CH8</accession>
<evidence type="ECO:0000313" key="2">
    <source>
        <dbReference type="EMBL" id="EAR83014.2"/>
    </source>
</evidence>
<dbReference type="Proteomes" id="UP000009168">
    <property type="component" value="Unassembled WGS sequence"/>
</dbReference>
<keyword evidence="3" id="KW-1185">Reference proteome</keyword>
<dbReference type="InParanoid" id="Q22CH8"/>
<sequence>MLSQLPNHFSYLFQNKNNVAAGKKKPISKAKEEANAKALTKKRKGQEQQTASNLKQEEQTISESASQSMANNVSYAQNSQFNSMIIHDTYFQKKEEKSYQQSDSKMELDDISSYCYQNFNVDNKYFMQSKTSLIQQEEMEQFQMFEQNDESDRFNDFSINQSSENKQKQSQKINNNNSSKQINQLIKQGISCINDEANEKLNKKNLDQNKFLIQNQPPSETIIWKRANQIQTRYQTKYRQESKFNFVLLQGDLCFEINENNCNNQQCSYLPLSAFKRINSIRKYHEGKIEVQLITDVKVCQELFAIKNEDEQNEQMKQNNQSIIQSQIKDYQEEIEQKKEFFSQIKHSSPTILENLKNHVNIKRQQSLNKIDFERKYIFAVEIEMDEEGTSCINKIYYSKEFLSIMGLPNKDPKDSALLEAYLFKNGVIDLYERIGFYDKKKEDQGKLMCQYLQSLSQSQYTLNTLDNLSINIAINHRVINLSEDFIQMFPDFGSSISKEYLIVHELDIPYDQIKQIENERKSMEKAGIPYFYTKNILPNYLLSKYYSISVNQSSSA</sequence>
<protein>
    <submittedName>
        <fullName evidence="2">Uncharacterized protein</fullName>
    </submittedName>
</protein>
<dbReference type="EMBL" id="GG662496">
    <property type="protein sequence ID" value="EAR83014.2"/>
    <property type="molecule type" value="Genomic_DNA"/>
</dbReference>
<dbReference type="HOGENOM" id="CLU_497414_0_0_1"/>
<dbReference type="RefSeq" id="XP_001030677.2">
    <property type="nucleotide sequence ID" value="XM_001030677.2"/>
</dbReference>
<feature type="region of interest" description="Disordered" evidence="1">
    <location>
        <begin position="39"/>
        <end position="66"/>
    </location>
</feature>
<evidence type="ECO:0000313" key="3">
    <source>
        <dbReference type="Proteomes" id="UP000009168"/>
    </source>
</evidence>
<name>Q22CH8_TETTS</name>
<evidence type="ECO:0000256" key="1">
    <source>
        <dbReference type="SAM" id="MobiDB-lite"/>
    </source>
</evidence>
<reference evidence="3" key="1">
    <citation type="journal article" date="2006" name="PLoS Biol.">
        <title>Macronuclear genome sequence of the ciliate Tetrahymena thermophila, a model eukaryote.</title>
        <authorList>
            <person name="Eisen J.A."/>
            <person name="Coyne R.S."/>
            <person name="Wu M."/>
            <person name="Wu D."/>
            <person name="Thiagarajan M."/>
            <person name="Wortman J.R."/>
            <person name="Badger J.H."/>
            <person name="Ren Q."/>
            <person name="Amedeo P."/>
            <person name="Jones K.M."/>
            <person name="Tallon L.J."/>
            <person name="Delcher A.L."/>
            <person name="Salzberg S.L."/>
            <person name="Silva J.C."/>
            <person name="Haas B.J."/>
            <person name="Majoros W.H."/>
            <person name="Farzad M."/>
            <person name="Carlton J.M."/>
            <person name="Smith R.K. Jr."/>
            <person name="Garg J."/>
            <person name="Pearlman R.E."/>
            <person name="Karrer K.M."/>
            <person name="Sun L."/>
            <person name="Manning G."/>
            <person name="Elde N.C."/>
            <person name="Turkewitz A.P."/>
            <person name="Asai D.J."/>
            <person name="Wilkes D.E."/>
            <person name="Wang Y."/>
            <person name="Cai H."/>
            <person name="Collins K."/>
            <person name="Stewart B.A."/>
            <person name="Lee S.R."/>
            <person name="Wilamowska K."/>
            <person name="Weinberg Z."/>
            <person name="Ruzzo W.L."/>
            <person name="Wloga D."/>
            <person name="Gaertig J."/>
            <person name="Frankel J."/>
            <person name="Tsao C.-C."/>
            <person name="Gorovsky M.A."/>
            <person name="Keeling P.J."/>
            <person name="Waller R.F."/>
            <person name="Patron N.J."/>
            <person name="Cherry J.M."/>
            <person name="Stover N.A."/>
            <person name="Krieger C.J."/>
            <person name="del Toro C."/>
            <person name="Ryder H.F."/>
            <person name="Williamson S.C."/>
            <person name="Barbeau R.A."/>
            <person name="Hamilton E.P."/>
            <person name="Orias E."/>
        </authorList>
    </citation>
    <scope>NUCLEOTIDE SEQUENCE [LARGE SCALE GENOMIC DNA]</scope>
    <source>
        <strain evidence="3">SB210</strain>
    </source>
</reference>
<organism evidence="2 3">
    <name type="scientific">Tetrahymena thermophila (strain SB210)</name>
    <dbReference type="NCBI Taxonomy" id="312017"/>
    <lineage>
        <taxon>Eukaryota</taxon>
        <taxon>Sar</taxon>
        <taxon>Alveolata</taxon>
        <taxon>Ciliophora</taxon>
        <taxon>Intramacronucleata</taxon>
        <taxon>Oligohymenophorea</taxon>
        <taxon>Hymenostomatida</taxon>
        <taxon>Tetrahymenina</taxon>
        <taxon>Tetrahymenidae</taxon>
        <taxon>Tetrahymena</taxon>
    </lineage>
</organism>